<dbReference type="InterPro" id="IPR001173">
    <property type="entry name" value="Glyco_trans_2-like"/>
</dbReference>
<reference evidence="4" key="1">
    <citation type="submission" date="2020-10" db="EMBL/GenBank/DDBJ databases">
        <authorList>
            <person name="Gilroy R."/>
        </authorList>
    </citation>
    <scope>NUCLEOTIDE SEQUENCE</scope>
    <source>
        <strain evidence="4">B3-4054</strain>
    </source>
</reference>
<dbReference type="InterPro" id="IPR029044">
    <property type="entry name" value="Nucleotide-diphossugar_trans"/>
</dbReference>
<dbReference type="CDD" id="cd00761">
    <property type="entry name" value="Glyco_tranf_GTA_type"/>
    <property type="match status" value="1"/>
</dbReference>
<evidence type="ECO:0000256" key="1">
    <source>
        <dbReference type="ARBA" id="ARBA00022676"/>
    </source>
</evidence>
<evidence type="ECO:0000313" key="4">
    <source>
        <dbReference type="EMBL" id="MBO8450215.1"/>
    </source>
</evidence>
<dbReference type="PANTHER" id="PTHR22916">
    <property type="entry name" value="GLYCOSYLTRANSFERASE"/>
    <property type="match status" value="1"/>
</dbReference>
<name>A0A9D9EP91_9SPIR</name>
<dbReference type="AlphaFoldDB" id="A0A9D9EP91"/>
<proteinExistence type="predicted"/>
<evidence type="ECO:0000313" key="5">
    <source>
        <dbReference type="Proteomes" id="UP000823616"/>
    </source>
</evidence>
<dbReference type="Gene3D" id="3.90.550.10">
    <property type="entry name" value="Spore Coat Polysaccharide Biosynthesis Protein SpsA, Chain A"/>
    <property type="match status" value="1"/>
</dbReference>
<gene>
    <name evidence="4" type="ORF">IAA96_03830</name>
</gene>
<protein>
    <submittedName>
        <fullName evidence="4">Glycosyltransferase</fullName>
    </submittedName>
</protein>
<dbReference type="SUPFAM" id="SSF53448">
    <property type="entry name" value="Nucleotide-diphospho-sugar transferases"/>
    <property type="match status" value="1"/>
</dbReference>
<dbReference type="PANTHER" id="PTHR22916:SF51">
    <property type="entry name" value="GLYCOSYLTRANSFERASE EPSH-RELATED"/>
    <property type="match status" value="1"/>
</dbReference>
<keyword evidence="2" id="KW-0808">Transferase</keyword>
<dbReference type="EMBL" id="JADIMS010000059">
    <property type="protein sequence ID" value="MBO8450215.1"/>
    <property type="molecule type" value="Genomic_DNA"/>
</dbReference>
<dbReference type="Pfam" id="PF00535">
    <property type="entry name" value="Glycos_transf_2"/>
    <property type="match status" value="1"/>
</dbReference>
<reference evidence="4" key="2">
    <citation type="journal article" date="2021" name="PeerJ">
        <title>Extensive microbial diversity within the chicken gut microbiome revealed by metagenomics and culture.</title>
        <authorList>
            <person name="Gilroy R."/>
            <person name="Ravi A."/>
            <person name="Getino M."/>
            <person name="Pursley I."/>
            <person name="Horton D.L."/>
            <person name="Alikhan N.F."/>
            <person name="Baker D."/>
            <person name="Gharbi K."/>
            <person name="Hall N."/>
            <person name="Watson M."/>
            <person name="Adriaenssens E.M."/>
            <person name="Foster-Nyarko E."/>
            <person name="Jarju S."/>
            <person name="Secka A."/>
            <person name="Antonio M."/>
            <person name="Oren A."/>
            <person name="Chaudhuri R.R."/>
            <person name="La Ragione R."/>
            <person name="Hildebrand F."/>
            <person name="Pallen M.J."/>
        </authorList>
    </citation>
    <scope>NUCLEOTIDE SEQUENCE</scope>
    <source>
        <strain evidence="4">B3-4054</strain>
    </source>
</reference>
<comment type="caution">
    <text evidence="4">The sequence shown here is derived from an EMBL/GenBank/DDBJ whole genome shotgun (WGS) entry which is preliminary data.</text>
</comment>
<accession>A0A9D9EP91</accession>
<sequence>MAETGQKALPKISIIVPVYNTARYLARCLDSIAAQTFTDWECICVDDGSPDASGAILDEYAAKDSRFVVLHQENGGVSRARNAGLDVARGEWIAFVDSDDWVEPETFALAHEAAAAHNADLVQWDYVFEDNGKRIVGLSLAEGPFSVSKNATYFCPSMCHKLVLRKLIYDNHLLFPENIRLSEDRLFSFQCSLIARRAFHLNRALYHYTANASSASHNMTREMILEEVEVVKEMERFSLDFERNAVLSGGGV</sequence>
<organism evidence="4 5">
    <name type="scientific">Candidatus Avitreponema avistercoris</name>
    <dbReference type="NCBI Taxonomy" id="2840705"/>
    <lineage>
        <taxon>Bacteria</taxon>
        <taxon>Pseudomonadati</taxon>
        <taxon>Spirochaetota</taxon>
        <taxon>Spirochaetia</taxon>
        <taxon>Spirochaetales</taxon>
        <taxon>Candidatus Avitreponema</taxon>
    </lineage>
</organism>
<dbReference type="GO" id="GO:0016758">
    <property type="term" value="F:hexosyltransferase activity"/>
    <property type="evidence" value="ECO:0007669"/>
    <property type="project" value="UniProtKB-ARBA"/>
</dbReference>
<dbReference type="Proteomes" id="UP000823616">
    <property type="component" value="Unassembled WGS sequence"/>
</dbReference>
<keyword evidence="1" id="KW-0328">Glycosyltransferase</keyword>
<evidence type="ECO:0000256" key="2">
    <source>
        <dbReference type="ARBA" id="ARBA00022679"/>
    </source>
</evidence>
<evidence type="ECO:0000259" key="3">
    <source>
        <dbReference type="Pfam" id="PF00535"/>
    </source>
</evidence>
<feature type="domain" description="Glycosyltransferase 2-like" evidence="3">
    <location>
        <begin position="13"/>
        <end position="132"/>
    </location>
</feature>